<dbReference type="InterPro" id="IPR027417">
    <property type="entry name" value="P-loop_NTPase"/>
</dbReference>
<keyword evidence="2" id="KW-0813">Transport</keyword>
<dbReference type="InterPro" id="IPR036640">
    <property type="entry name" value="ABC1_TM_sf"/>
</dbReference>
<dbReference type="PROSITE" id="PS00211">
    <property type="entry name" value="ABC_TRANSPORTER_1"/>
    <property type="match status" value="1"/>
</dbReference>
<reference evidence="11 12" key="1">
    <citation type="submission" date="2016-02" db="EMBL/GenBank/DDBJ databases">
        <title>Genome analysis of coral dinoflagellate symbionts highlights evolutionary adaptations to a symbiotic lifestyle.</title>
        <authorList>
            <person name="Aranda M."/>
            <person name="Li Y."/>
            <person name="Liew Y.J."/>
            <person name="Baumgarten S."/>
            <person name="Simakov O."/>
            <person name="Wilson M."/>
            <person name="Piel J."/>
            <person name="Ashoor H."/>
            <person name="Bougouffa S."/>
            <person name="Bajic V.B."/>
            <person name="Ryu T."/>
            <person name="Ravasi T."/>
            <person name="Bayer T."/>
            <person name="Micklem G."/>
            <person name="Kim H."/>
            <person name="Bhak J."/>
            <person name="Lajeunesse T.C."/>
            <person name="Voolstra C.R."/>
        </authorList>
    </citation>
    <scope>NUCLEOTIDE SEQUENCE [LARGE SCALE GENOMIC DNA]</scope>
    <source>
        <strain evidence="11 12">CCMP2467</strain>
    </source>
</reference>
<comment type="caution">
    <text evidence="11">The sequence shown here is derived from an EMBL/GenBank/DDBJ whole genome shotgun (WGS) entry which is preliminary data.</text>
</comment>
<dbReference type="Pfam" id="PF00005">
    <property type="entry name" value="ABC_tran"/>
    <property type="match status" value="1"/>
</dbReference>
<dbReference type="InterPro" id="IPR003593">
    <property type="entry name" value="AAA+_ATPase"/>
</dbReference>
<dbReference type="CDD" id="cd03250">
    <property type="entry name" value="ABCC_MRP_domain1"/>
    <property type="match status" value="1"/>
</dbReference>
<feature type="domain" description="ABC transmembrane type-1" evidence="10">
    <location>
        <begin position="101"/>
        <end position="355"/>
    </location>
</feature>
<feature type="transmembrane region" description="Helical" evidence="8">
    <location>
        <begin position="204"/>
        <end position="227"/>
    </location>
</feature>
<feature type="domain" description="ABC transporter" evidence="9">
    <location>
        <begin position="405"/>
        <end position="629"/>
    </location>
</feature>
<dbReference type="EMBL" id="LSRX01000004">
    <property type="protein sequence ID" value="OLQ15327.1"/>
    <property type="molecule type" value="Genomic_DNA"/>
</dbReference>
<evidence type="ECO:0000256" key="8">
    <source>
        <dbReference type="SAM" id="Phobius"/>
    </source>
</evidence>
<evidence type="ECO:0000256" key="6">
    <source>
        <dbReference type="ARBA" id="ARBA00022989"/>
    </source>
</evidence>
<proteinExistence type="predicted"/>
<dbReference type="SUPFAM" id="SSF90123">
    <property type="entry name" value="ABC transporter transmembrane region"/>
    <property type="match status" value="1"/>
</dbReference>
<dbReference type="Pfam" id="PF00664">
    <property type="entry name" value="ABC_membrane"/>
    <property type="match status" value="1"/>
</dbReference>
<dbReference type="GO" id="GO:0140359">
    <property type="term" value="F:ABC-type transporter activity"/>
    <property type="evidence" value="ECO:0007669"/>
    <property type="project" value="InterPro"/>
</dbReference>
<evidence type="ECO:0000256" key="2">
    <source>
        <dbReference type="ARBA" id="ARBA00022448"/>
    </source>
</evidence>
<organism evidence="11 12">
    <name type="scientific">Symbiodinium microadriaticum</name>
    <name type="common">Dinoflagellate</name>
    <name type="synonym">Zooxanthella microadriatica</name>
    <dbReference type="NCBI Taxonomy" id="2951"/>
    <lineage>
        <taxon>Eukaryota</taxon>
        <taxon>Sar</taxon>
        <taxon>Alveolata</taxon>
        <taxon>Dinophyceae</taxon>
        <taxon>Suessiales</taxon>
        <taxon>Symbiodiniaceae</taxon>
        <taxon>Symbiodinium</taxon>
    </lineage>
</organism>
<feature type="transmembrane region" description="Helical" evidence="8">
    <location>
        <begin position="233"/>
        <end position="252"/>
    </location>
</feature>
<feature type="transmembrane region" description="Helical" evidence="8">
    <location>
        <begin position="126"/>
        <end position="147"/>
    </location>
</feature>
<gene>
    <name evidence="11" type="primary">ABCC2</name>
    <name evidence="11" type="ORF">AK812_SmicGene400</name>
</gene>
<feature type="transmembrane region" description="Helical" evidence="8">
    <location>
        <begin position="93"/>
        <end position="114"/>
    </location>
</feature>
<dbReference type="PROSITE" id="PS50929">
    <property type="entry name" value="ABC_TM1F"/>
    <property type="match status" value="1"/>
</dbReference>
<keyword evidence="3 8" id="KW-0812">Transmembrane</keyword>
<keyword evidence="5" id="KW-0067">ATP-binding</keyword>
<dbReference type="InterPro" id="IPR050173">
    <property type="entry name" value="ABC_transporter_C-like"/>
</dbReference>
<dbReference type="Gene3D" id="3.40.50.300">
    <property type="entry name" value="P-loop containing nucleotide triphosphate hydrolases"/>
    <property type="match status" value="1"/>
</dbReference>
<sequence>MATGDTAGDGTSPEESAGPLRRLWFGWALPFFRQASRDISRQDFSLMSLPPFPHAESSESAAEKLAEQLAHEVARLDRKPSLQRALFQCWKKVFLLEFLRALLAACCFLLAPFLLRQTVNSLREGLWLEAFGYLSAIAASGMVGGLLQQHGFHGFSHWGRQMWAALVGNIFTKMASIDAGAFTSQFSEGQVISMIGQDASIFPYMGPFLCIFLVMPCNILMPAAILLYYLRDAFLVGFASCVLVSVLSSWAASAYKRNVKAKLAVADARLVLVNETLQGARSIKYCAWEGALEAKIKRVRDEEVRLLSWIHLCYALQQGAMAALPVIGITASLLTHVALGRALEADIVSMTVAYFDPLSFGFMLWPNCRMQLQTMSAGIARVERLLLVPEIATTPAAPEGAKEGICLEHASFSWNGERPHLQEISLTVRPRELVMAVGPVASGKSTLVSGIFGLVRQVAEAGQVRILGQPAYVPQNPQVLNASVRDNILFGLPMNEERYEEAIAACCLEQDLDQFVEGDATEIGEKGITISGGQRARIALARVYYADADVVILDDPLSAMDAHIGASVFSRCVLALRAQGKAILMTTNQLQLCSAADRILILEAGRQVRQGSFQETARELGAASGSVAVPSEVVPAAGGTAHDVVLQTATRVDNRIIFDIMLNIIIVVVIFIISTIKKQLPPSPSPYNPS</sequence>
<evidence type="ECO:0000256" key="5">
    <source>
        <dbReference type="ARBA" id="ARBA00022840"/>
    </source>
</evidence>
<evidence type="ECO:0000256" key="1">
    <source>
        <dbReference type="ARBA" id="ARBA00004370"/>
    </source>
</evidence>
<dbReference type="AlphaFoldDB" id="A0A1Q9F6P2"/>
<dbReference type="Gene3D" id="1.20.1560.10">
    <property type="entry name" value="ABC transporter type 1, transmembrane domain"/>
    <property type="match status" value="1"/>
</dbReference>
<name>A0A1Q9F6P2_SYMMI</name>
<evidence type="ECO:0000256" key="4">
    <source>
        <dbReference type="ARBA" id="ARBA00022741"/>
    </source>
</evidence>
<dbReference type="InterPro" id="IPR003439">
    <property type="entry name" value="ABC_transporter-like_ATP-bd"/>
</dbReference>
<dbReference type="InterPro" id="IPR011527">
    <property type="entry name" value="ABC1_TM_dom"/>
</dbReference>
<comment type="subcellular location">
    <subcellularLocation>
        <location evidence="1">Membrane</location>
    </subcellularLocation>
</comment>
<dbReference type="PROSITE" id="PS50893">
    <property type="entry name" value="ABC_TRANSPORTER_2"/>
    <property type="match status" value="1"/>
</dbReference>
<evidence type="ECO:0000313" key="12">
    <source>
        <dbReference type="Proteomes" id="UP000186817"/>
    </source>
</evidence>
<dbReference type="SUPFAM" id="SSF52540">
    <property type="entry name" value="P-loop containing nucleoside triphosphate hydrolases"/>
    <property type="match status" value="1"/>
</dbReference>
<feature type="transmembrane region" description="Helical" evidence="8">
    <location>
        <begin position="347"/>
        <end position="365"/>
    </location>
</feature>
<dbReference type="GO" id="GO:0016020">
    <property type="term" value="C:membrane"/>
    <property type="evidence" value="ECO:0007669"/>
    <property type="project" value="UniProtKB-SubCell"/>
</dbReference>
<dbReference type="OrthoDB" id="4865934at2759"/>
<feature type="transmembrane region" description="Helical" evidence="8">
    <location>
        <begin position="306"/>
        <end position="327"/>
    </location>
</feature>
<evidence type="ECO:0000256" key="7">
    <source>
        <dbReference type="ARBA" id="ARBA00023136"/>
    </source>
</evidence>
<evidence type="ECO:0000259" key="9">
    <source>
        <dbReference type="PROSITE" id="PS50893"/>
    </source>
</evidence>
<dbReference type="PANTHER" id="PTHR24223">
    <property type="entry name" value="ATP-BINDING CASSETTE SUB-FAMILY C"/>
    <property type="match status" value="1"/>
</dbReference>
<keyword evidence="4" id="KW-0547">Nucleotide-binding</keyword>
<keyword evidence="12" id="KW-1185">Reference proteome</keyword>
<evidence type="ECO:0000259" key="10">
    <source>
        <dbReference type="PROSITE" id="PS50929"/>
    </source>
</evidence>
<dbReference type="GO" id="GO:0005524">
    <property type="term" value="F:ATP binding"/>
    <property type="evidence" value="ECO:0007669"/>
    <property type="project" value="UniProtKB-KW"/>
</dbReference>
<dbReference type="GO" id="GO:0016887">
    <property type="term" value="F:ATP hydrolysis activity"/>
    <property type="evidence" value="ECO:0007669"/>
    <property type="project" value="InterPro"/>
</dbReference>
<accession>A0A1Q9F6P2</accession>
<protein>
    <submittedName>
        <fullName evidence="11">ABC transporter C family member 2</fullName>
    </submittedName>
</protein>
<keyword evidence="7 8" id="KW-0472">Membrane</keyword>
<feature type="transmembrane region" description="Helical" evidence="8">
    <location>
        <begin position="656"/>
        <end position="676"/>
    </location>
</feature>
<dbReference type="InterPro" id="IPR017871">
    <property type="entry name" value="ABC_transporter-like_CS"/>
</dbReference>
<dbReference type="Proteomes" id="UP000186817">
    <property type="component" value="Unassembled WGS sequence"/>
</dbReference>
<evidence type="ECO:0000313" key="11">
    <source>
        <dbReference type="EMBL" id="OLQ15327.1"/>
    </source>
</evidence>
<keyword evidence="6 8" id="KW-1133">Transmembrane helix</keyword>
<dbReference type="SMART" id="SM00382">
    <property type="entry name" value="AAA"/>
    <property type="match status" value="1"/>
</dbReference>
<evidence type="ECO:0000256" key="3">
    <source>
        <dbReference type="ARBA" id="ARBA00022692"/>
    </source>
</evidence>